<evidence type="ECO:0000313" key="1">
    <source>
        <dbReference type="EMBL" id="GIE70781.1"/>
    </source>
</evidence>
<dbReference type="EMBL" id="BOMS01000110">
    <property type="protein sequence ID" value="GIE70781.1"/>
    <property type="molecule type" value="Genomic_DNA"/>
</dbReference>
<organism evidence="1 2">
    <name type="scientific">Actinoplanes palleronii</name>
    <dbReference type="NCBI Taxonomy" id="113570"/>
    <lineage>
        <taxon>Bacteria</taxon>
        <taxon>Bacillati</taxon>
        <taxon>Actinomycetota</taxon>
        <taxon>Actinomycetes</taxon>
        <taxon>Micromonosporales</taxon>
        <taxon>Micromonosporaceae</taxon>
        <taxon>Actinoplanes</taxon>
    </lineage>
</organism>
<name>A0ABQ4BKF4_9ACTN</name>
<sequence>MTSMIYGAYGRPIALDLNDTVTFNISPVAEATQRLVPPPRRPDAVGETRLRIPRTIGIVDEPLVTDSLPPFAAYAARQRPVALRQVPGRHRSAVQPGLLVRLLATVGINITRAGA</sequence>
<keyword evidence="2" id="KW-1185">Reference proteome</keyword>
<dbReference type="Proteomes" id="UP000624709">
    <property type="component" value="Unassembled WGS sequence"/>
</dbReference>
<reference evidence="1 2" key="1">
    <citation type="submission" date="2021-01" db="EMBL/GenBank/DDBJ databases">
        <title>Whole genome shotgun sequence of Actinoplanes palleronii NBRC 14916.</title>
        <authorList>
            <person name="Komaki H."/>
            <person name="Tamura T."/>
        </authorList>
    </citation>
    <scope>NUCLEOTIDE SEQUENCE [LARGE SCALE GENOMIC DNA]</scope>
    <source>
        <strain evidence="1 2">NBRC 14916</strain>
    </source>
</reference>
<gene>
    <name evidence="1" type="ORF">Apa02nite_068890</name>
</gene>
<proteinExistence type="predicted"/>
<evidence type="ECO:0000313" key="2">
    <source>
        <dbReference type="Proteomes" id="UP000624709"/>
    </source>
</evidence>
<accession>A0ABQ4BKF4</accession>
<dbReference type="RefSeq" id="WP_203828779.1">
    <property type="nucleotide sequence ID" value="NZ_BAAATY010000018.1"/>
</dbReference>
<protein>
    <submittedName>
        <fullName evidence="1">Uncharacterized protein</fullName>
    </submittedName>
</protein>
<comment type="caution">
    <text evidence="1">The sequence shown here is derived from an EMBL/GenBank/DDBJ whole genome shotgun (WGS) entry which is preliminary data.</text>
</comment>